<dbReference type="eggNOG" id="COG1388">
    <property type="taxonomic scope" value="Bacteria"/>
</dbReference>
<dbReference type="CAZy" id="CBM50">
    <property type="family name" value="Carbohydrate-Binding Module Family 50"/>
</dbReference>
<dbReference type="Gene3D" id="3.10.350.10">
    <property type="entry name" value="LysM domain"/>
    <property type="match status" value="1"/>
</dbReference>
<dbReference type="CDD" id="cd00118">
    <property type="entry name" value="LysM"/>
    <property type="match status" value="1"/>
</dbReference>
<dbReference type="KEGG" id="dau:Daud_0053"/>
<dbReference type="OrthoDB" id="9779340at2"/>
<dbReference type="SUPFAM" id="SSF54106">
    <property type="entry name" value="LysM domain"/>
    <property type="match status" value="1"/>
</dbReference>
<feature type="domain" description="LysM" evidence="1">
    <location>
        <begin position="500"/>
        <end position="544"/>
    </location>
</feature>
<reference evidence="2 3" key="2">
    <citation type="journal article" date="2008" name="Science">
        <title>Environmental genomics reveals a single-species ecosystem deep within Earth.</title>
        <authorList>
            <person name="Chivian D."/>
            <person name="Brodie E.L."/>
            <person name="Alm E.J."/>
            <person name="Culley D.E."/>
            <person name="Dehal P.S."/>
            <person name="Desantis T.Z."/>
            <person name="Gihring T.M."/>
            <person name="Lapidus A."/>
            <person name="Lin L.H."/>
            <person name="Lowry S.R."/>
            <person name="Moser D.P."/>
            <person name="Richardson P.M."/>
            <person name="Southam G."/>
            <person name="Wanger G."/>
            <person name="Pratt L.M."/>
            <person name="Andersen G.L."/>
            <person name="Hazen T.C."/>
            <person name="Brockman F.J."/>
            <person name="Arkin A.P."/>
            <person name="Onstott T.C."/>
        </authorList>
    </citation>
    <scope>NUCLEOTIDE SEQUENCE [LARGE SCALE GENOMIC DNA]</scope>
    <source>
        <strain evidence="2 3">MP104C</strain>
    </source>
</reference>
<evidence type="ECO:0000259" key="1">
    <source>
        <dbReference type="PROSITE" id="PS51782"/>
    </source>
</evidence>
<dbReference type="Pfam" id="PF01476">
    <property type="entry name" value="LysM"/>
    <property type="match status" value="1"/>
</dbReference>
<evidence type="ECO:0000313" key="2">
    <source>
        <dbReference type="EMBL" id="ACA58622.1"/>
    </source>
</evidence>
<proteinExistence type="predicted"/>
<dbReference type="InterPro" id="IPR024300">
    <property type="entry name" value="SipL_SPOCS_dom"/>
</dbReference>
<dbReference type="AlphaFoldDB" id="B1I123"/>
<keyword evidence="3" id="KW-1185">Reference proteome</keyword>
<evidence type="ECO:0000313" key="3">
    <source>
        <dbReference type="Proteomes" id="UP000008544"/>
    </source>
</evidence>
<gene>
    <name evidence="2" type="ordered locus">Daud_0053</name>
</gene>
<dbReference type="EMBL" id="CP000860">
    <property type="protein sequence ID" value="ACA58622.1"/>
    <property type="molecule type" value="Genomic_DNA"/>
</dbReference>
<dbReference type="InterPro" id="IPR018392">
    <property type="entry name" value="LysM"/>
</dbReference>
<name>B1I123_DESAP</name>
<dbReference type="Proteomes" id="UP000008544">
    <property type="component" value="Chromosome"/>
</dbReference>
<dbReference type="SMART" id="SM00257">
    <property type="entry name" value="LysM"/>
    <property type="match status" value="1"/>
</dbReference>
<sequence>MLSQQELKVRIVCQEETVRQVIGEQTVQTVVRGKITIPKQKPKAEQILAVRARVEEQEMEIIPDKVIVQGKIVFNVTYVADFPTQPVHHVRGQLEFAESLHIPGTRPGMDVVKQITIEKVKAEVDPKDPQQIIVTVILRIFVKVTEAEPKQLLIDLPGAERKFVRDEVRLDIVKAIGRRQVVVSDQVDIQQLFQGKKPCPKEVIDTIADITITKKEIIQDKVIVEGVLTAQIIYVADWPTQPVHHAHVEIPFTQFVEVRGARPGDMVNVQVQIEDVGARVKHECEISITAVLALQAFVMEQIRKQVVVRIDDDLLACLLEAQAIRQITLFLDQILNEQDQVQITLREIVTIPQPKPDAEKVLEAFVTDVTVTETDVIPNKVIVRGVVTVKITYVRDAPDQQVHAFQAEIPFTAFIEVPGAQPGAAVNVMAEAEFVSVGLEDKRRIVVKLVLKVTARVTDIVQKKLFECLRPGEEIVCPTIPPVEPKVPEKKPTPTPTPGRTYVIQPRDTFFKLAQRFGTTVQAIQAVNPGVDPNRLQIGQVINLP</sequence>
<protein>
    <submittedName>
        <fullName evidence="2">Peptidoglycan-binding LysM</fullName>
    </submittedName>
</protein>
<dbReference type="InterPro" id="IPR036779">
    <property type="entry name" value="LysM_dom_sf"/>
</dbReference>
<dbReference type="PROSITE" id="PS51782">
    <property type="entry name" value="LYSM"/>
    <property type="match status" value="1"/>
</dbReference>
<dbReference type="STRING" id="477974.Daud_0053"/>
<accession>B1I123</accession>
<organism evidence="2 3">
    <name type="scientific">Desulforudis audaxviator (strain MP104C)</name>
    <dbReference type="NCBI Taxonomy" id="477974"/>
    <lineage>
        <taxon>Bacteria</taxon>
        <taxon>Bacillati</taxon>
        <taxon>Bacillota</taxon>
        <taxon>Clostridia</taxon>
        <taxon>Thermoanaerobacterales</taxon>
        <taxon>Candidatus Desulforudaceae</taxon>
        <taxon>Candidatus Desulforudis</taxon>
    </lineage>
</organism>
<dbReference type="HOGENOM" id="CLU_037106_0_0_9"/>
<reference evidence="3" key="1">
    <citation type="submission" date="2007-10" db="EMBL/GenBank/DDBJ databases">
        <title>Complete sequence of chromosome of Desulforudis audaxviator MP104C.</title>
        <authorList>
            <person name="Copeland A."/>
            <person name="Lucas S."/>
            <person name="Lapidus A."/>
            <person name="Barry K."/>
            <person name="Glavina del Rio T."/>
            <person name="Dalin E."/>
            <person name="Tice H."/>
            <person name="Bruce D."/>
            <person name="Pitluck S."/>
            <person name="Lowry S.R."/>
            <person name="Larimer F."/>
            <person name="Land M.L."/>
            <person name="Hauser L."/>
            <person name="Kyrpides N."/>
            <person name="Ivanova N.N."/>
            <person name="Richardson P."/>
        </authorList>
    </citation>
    <scope>NUCLEOTIDE SEQUENCE [LARGE SCALE GENOMIC DNA]</scope>
    <source>
        <strain evidence="3">MP104C</strain>
    </source>
</reference>
<dbReference type="Pfam" id="PF12673">
    <property type="entry name" value="SipL"/>
    <property type="match status" value="3"/>
</dbReference>